<sequence length="397" mass="42518">MIYDCIIIGAGASGLFCAASMPRPVSGLILEKTGRPGTKLLMSGSGHCNVTHSGSIKDFLKCYGENGTKIRKCLYSHNNRELISFLESMGVKTVVREDGKVFPASMSAKDILEALLDASRKNGFTIEYERPASHMKKIPGGWSVRAGNSTFTGKCLIIASGGCSYPSTGSDGSMFPVMERDLDLRHTQLKPALVPVKVTSYPYGELSGISFANACVSIWENEKRLAMETGGLLLTHGDLSGPAVLNISKYASPGRILMINYLHPADFRHVLDRLNSAVKGNSADITNIAAEEFSLPKRFCRMMTERCGPSLKKLAALLTGDTFEISSTEGFGRAMTTCGGIELSQIDTSSMEAKGLPGLMIIGEALDIDAVTGGYSLQFAYSSACAACDSVMKKLDP</sequence>
<dbReference type="Pfam" id="PF03486">
    <property type="entry name" value="HI0933_like"/>
    <property type="match status" value="1"/>
</dbReference>
<feature type="domain" description="RsdA/BaiN/AoA(So)-like Rossmann fold-like" evidence="4">
    <location>
        <begin position="4"/>
        <end position="388"/>
    </location>
</feature>
<protein>
    <submittedName>
        <fullName evidence="6">Aminoacetone oxidase family FAD-binding enzyme</fullName>
    </submittedName>
</protein>
<proteinExistence type="predicted"/>
<evidence type="ECO:0000256" key="3">
    <source>
        <dbReference type="ARBA" id="ARBA00022827"/>
    </source>
</evidence>
<dbReference type="InterPro" id="IPR036188">
    <property type="entry name" value="FAD/NAD-bd_sf"/>
</dbReference>
<dbReference type="PANTHER" id="PTHR42887:SF2">
    <property type="entry name" value="OS12G0638800 PROTEIN"/>
    <property type="match status" value="1"/>
</dbReference>
<dbReference type="InterPro" id="IPR004792">
    <property type="entry name" value="BaiN-like"/>
</dbReference>
<evidence type="ECO:0000256" key="1">
    <source>
        <dbReference type="ARBA" id="ARBA00001974"/>
    </source>
</evidence>
<accession>A0A9D1STX3</accession>
<dbReference type="SUPFAM" id="SSF160996">
    <property type="entry name" value="HI0933 insert domain-like"/>
    <property type="match status" value="1"/>
</dbReference>
<comment type="caution">
    <text evidence="6">The sequence shown here is derived from an EMBL/GenBank/DDBJ whole genome shotgun (WGS) entry which is preliminary data.</text>
</comment>
<dbReference type="InterPro" id="IPR057661">
    <property type="entry name" value="RsdA/BaiN/AoA(So)_Rossmann"/>
</dbReference>
<dbReference type="Gene3D" id="3.50.50.60">
    <property type="entry name" value="FAD/NAD(P)-binding domain"/>
    <property type="match status" value="1"/>
</dbReference>
<dbReference type="PANTHER" id="PTHR42887">
    <property type="entry name" value="OS12G0638800 PROTEIN"/>
    <property type="match status" value="1"/>
</dbReference>
<reference evidence="6" key="2">
    <citation type="journal article" date="2021" name="PeerJ">
        <title>Extensive microbial diversity within the chicken gut microbiome revealed by metagenomics and culture.</title>
        <authorList>
            <person name="Gilroy R."/>
            <person name="Ravi A."/>
            <person name="Getino M."/>
            <person name="Pursley I."/>
            <person name="Horton D.L."/>
            <person name="Alikhan N.F."/>
            <person name="Baker D."/>
            <person name="Gharbi K."/>
            <person name="Hall N."/>
            <person name="Watson M."/>
            <person name="Adriaenssens E.M."/>
            <person name="Foster-Nyarko E."/>
            <person name="Jarju S."/>
            <person name="Secka A."/>
            <person name="Antonio M."/>
            <person name="Oren A."/>
            <person name="Chaudhuri R.R."/>
            <person name="La Ragione R."/>
            <person name="Hildebrand F."/>
            <person name="Pallen M.J."/>
        </authorList>
    </citation>
    <scope>NUCLEOTIDE SEQUENCE</scope>
    <source>
        <strain evidence="6">ChiSjej4B22-8349</strain>
    </source>
</reference>
<comment type="cofactor">
    <cofactor evidence="1">
        <name>FAD</name>
        <dbReference type="ChEBI" id="CHEBI:57692"/>
    </cofactor>
</comment>
<dbReference type="InterPro" id="IPR023166">
    <property type="entry name" value="BaiN-like_dom_sf"/>
</dbReference>
<dbReference type="Proteomes" id="UP000824130">
    <property type="component" value="Unassembled WGS sequence"/>
</dbReference>
<evidence type="ECO:0000259" key="4">
    <source>
        <dbReference type="Pfam" id="PF03486"/>
    </source>
</evidence>
<name>A0A9D1STX3_9FIRM</name>
<dbReference type="NCBIfam" id="TIGR00275">
    <property type="entry name" value="aminoacetone oxidase family FAD-binding enzyme"/>
    <property type="match status" value="1"/>
</dbReference>
<feature type="domain" description="RsdA/BaiN/AoA(So)-like insert" evidence="5">
    <location>
        <begin position="190"/>
        <end position="313"/>
    </location>
</feature>
<keyword evidence="2" id="KW-0285">Flavoprotein</keyword>
<dbReference type="AlphaFoldDB" id="A0A9D1STX3"/>
<dbReference type="InterPro" id="IPR055178">
    <property type="entry name" value="RsdA/BaiN/AoA(So)-like_dom"/>
</dbReference>
<keyword evidence="3" id="KW-0274">FAD</keyword>
<evidence type="ECO:0000313" key="7">
    <source>
        <dbReference type="Proteomes" id="UP000824130"/>
    </source>
</evidence>
<evidence type="ECO:0000313" key="6">
    <source>
        <dbReference type="EMBL" id="HIU95185.1"/>
    </source>
</evidence>
<dbReference type="EMBL" id="DVOB01000010">
    <property type="protein sequence ID" value="HIU95185.1"/>
    <property type="molecule type" value="Genomic_DNA"/>
</dbReference>
<evidence type="ECO:0000256" key="2">
    <source>
        <dbReference type="ARBA" id="ARBA00022630"/>
    </source>
</evidence>
<evidence type="ECO:0000259" key="5">
    <source>
        <dbReference type="Pfam" id="PF22780"/>
    </source>
</evidence>
<organism evidence="6 7">
    <name type="scientific">Candidatus Allocopromorpha excrementipullorum</name>
    <dbReference type="NCBI Taxonomy" id="2840743"/>
    <lineage>
        <taxon>Bacteria</taxon>
        <taxon>Bacillati</taxon>
        <taxon>Bacillota</taxon>
        <taxon>Clostridia</taxon>
        <taxon>Eubacteriales</taxon>
        <taxon>Eubacteriaceae</taxon>
        <taxon>Eubacteriaceae incertae sedis</taxon>
        <taxon>Candidatus Allocopromorpha</taxon>
    </lineage>
</organism>
<gene>
    <name evidence="6" type="ORF">IAD25_00545</name>
</gene>
<reference evidence="6" key="1">
    <citation type="submission" date="2020-10" db="EMBL/GenBank/DDBJ databases">
        <authorList>
            <person name="Gilroy R."/>
        </authorList>
    </citation>
    <scope>NUCLEOTIDE SEQUENCE</scope>
    <source>
        <strain evidence="6">ChiSjej4B22-8349</strain>
    </source>
</reference>
<dbReference type="SUPFAM" id="SSF51905">
    <property type="entry name" value="FAD/NAD(P)-binding domain"/>
    <property type="match status" value="1"/>
</dbReference>
<dbReference type="Pfam" id="PF22780">
    <property type="entry name" value="HI0933_like_1st"/>
    <property type="match status" value="1"/>
</dbReference>
<dbReference type="Gene3D" id="2.40.30.10">
    <property type="entry name" value="Translation factors"/>
    <property type="match status" value="1"/>
</dbReference>
<dbReference type="Gene3D" id="1.10.8.260">
    <property type="entry name" value="HI0933 insert domain-like"/>
    <property type="match status" value="1"/>
</dbReference>